<dbReference type="OrthoDB" id="4284160at2"/>
<organism evidence="1 2">
    <name type="scientific">Streptomyces venezuelae</name>
    <dbReference type="NCBI Taxonomy" id="54571"/>
    <lineage>
        <taxon>Bacteria</taxon>
        <taxon>Bacillati</taxon>
        <taxon>Actinomycetota</taxon>
        <taxon>Actinomycetes</taxon>
        <taxon>Kitasatosporales</taxon>
        <taxon>Streptomycetaceae</taxon>
        <taxon>Streptomyces</taxon>
    </lineage>
</organism>
<gene>
    <name evidence="1" type="ORF">DEJ50_05040</name>
</gene>
<evidence type="ECO:0000313" key="1">
    <source>
        <dbReference type="EMBL" id="QES52176.1"/>
    </source>
</evidence>
<reference evidence="1 2" key="1">
    <citation type="submission" date="2018-05" db="EMBL/GenBank/DDBJ databases">
        <title>Streptomyces venezuelae.</title>
        <authorList>
            <person name="Kim W."/>
            <person name="Lee N."/>
            <person name="Cho B.-K."/>
        </authorList>
    </citation>
    <scope>NUCLEOTIDE SEQUENCE [LARGE SCALE GENOMIC DNA]</scope>
    <source>
        <strain evidence="1 2">ATCC 21782</strain>
    </source>
</reference>
<dbReference type="InterPro" id="IPR025851">
    <property type="entry name" value="SUKH-4"/>
</dbReference>
<protein>
    <recommendedName>
        <fullName evidence="3">SUKH-4 immunity protein of toxin-antitoxin system</fullName>
    </recommendedName>
</protein>
<sequence>MGNHTPSRRSRVNFHVNPEHLIEAYGLGGVTYFPHQGAAGLDVRTADFLGRVGLPTSDLFTSRMDVPDPYGPEVDAITIGPRFDHQGIQCPDESCSWWSLGYLFTSLLALDPASGKVYAFPEGAVGCIELHRDIESLVFALIELRKVEIDHDNDADPEELAARFRAAVEAFDPTPFADEESQWTLSMEELEHGIW</sequence>
<dbReference type="AlphaFoldDB" id="A0A5P2DAR4"/>
<dbReference type="Pfam" id="PF14435">
    <property type="entry name" value="SUKH-4"/>
    <property type="match status" value="1"/>
</dbReference>
<accession>A0A5P2DAR4</accession>
<evidence type="ECO:0000313" key="2">
    <source>
        <dbReference type="Proteomes" id="UP000325211"/>
    </source>
</evidence>
<dbReference type="EMBL" id="CP029190">
    <property type="protein sequence ID" value="QES52176.1"/>
    <property type="molecule type" value="Genomic_DNA"/>
</dbReference>
<proteinExistence type="predicted"/>
<evidence type="ECO:0008006" key="3">
    <source>
        <dbReference type="Google" id="ProtNLM"/>
    </source>
</evidence>
<name>A0A5P2DAR4_STRVZ</name>
<dbReference type="Proteomes" id="UP000325211">
    <property type="component" value="Chromosome"/>
</dbReference>